<organism evidence="2 3">
    <name type="scientific">Conchiformibius kuhniae</name>
    <dbReference type="NCBI Taxonomy" id="211502"/>
    <lineage>
        <taxon>Bacteria</taxon>
        <taxon>Pseudomonadati</taxon>
        <taxon>Pseudomonadota</taxon>
        <taxon>Betaproteobacteria</taxon>
        <taxon>Neisseriales</taxon>
        <taxon>Neisseriaceae</taxon>
        <taxon>Conchiformibius</taxon>
    </lineage>
</organism>
<feature type="region of interest" description="Disordered" evidence="1">
    <location>
        <begin position="54"/>
        <end position="74"/>
    </location>
</feature>
<reference evidence="2" key="2">
    <citation type="journal article" date="2022" name="Res Sq">
        <title>Evolution of multicellular longitudinally dividing oral cavity symbionts (Neisseriaceae).</title>
        <authorList>
            <person name="Nyongesa S."/>
            <person name="Weber P."/>
            <person name="Bernet E."/>
            <person name="Pullido F."/>
            <person name="Nieckarz M."/>
            <person name="Delaby M."/>
            <person name="Nieves C."/>
            <person name="Viehboeck T."/>
            <person name="Krause N."/>
            <person name="Rivera-Millot A."/>
            <person name="Nakamura A."/>
            <person name="Vischer N."/>
            <person name="VanNieuwenhze M."/>
            <person name="Brun Y."/>
            <person name="Cava F."/>
            <person name="Bulgheresi S."/>
            <person name="Veyrier F."/>
        </authorList>
    </citation>
    <scope>NUCLEOTIDE SEQUENCE</scope>
    <source>
        <strain evidence="2">17694</strain>
    </source>
</reference>
<protein>
    <submittedName>
        <fullName evidence="2">Uncharacterized protein</fullName>
    </submittedName>
</protein>
<evidence type="ECO:0000313" key="2">
    <source>
        <dbReference type="EMBL" id="UOP04402.1"/>
    </source>
</evidence>
<name>A0A8T9MW45_9NEIS</name>
<dbReference type="AlphaFoldDB" id="A0A8T9MW45"/>
<dbReference type="Proteomes" id="UP000831534">
    <property type="component" value="Chromosome"/>
</dbReference>
<keyword evidence="3" id="KW-1185">Reference proteome</keyword>
<proteinExistence type="predicted"/>
<gene>
    <name evidence="2" type="ORF">LVJ77_08755</name>
</gene>
<accession>A0A8T9MW45</accession>
<dbReference type="EMBL" id="CP091521">
    <property type="protein sequence ID" value="UOP04402.1"/>
    <property type="molecule type" value="Genomic_DNA"/>
</dbReference>
<sequence length="74" mass="8211">MSSKTVVIATRIGYTSVFCYRSTDRARHCRNVQIPSLLQGTAPRAAPIRQVCAPPEHKPVLPPQTAGFQTEKEF</sequence>
<reference evidence="2" key="1">
    <citation type="submission" date="2021-12" db="EMBL/GenBank/DDBJ databases">
        <authorList>
            <person name="Veyrier F.J."/>
        </authorList>
    </citation>
    <scope>NUCLEOTIDE SEQUENCE</scope>
    <source>
        <strain evidence="2">17694</strain>
    </source>
</reference>
<evidence type="ECO:0000313" key="3">
    <source>
        <dbReference type="Proteomes" id="UP000831534"/>
    </source>
</evidence>
<evidence type="ECO:0000256" key="1">
    <source>
        <dbReference type="SAM" id="MobiDB-lite"/>
    </source>
</evidence>